<dbReference type="PANTHER" id="PTHR14186:SF20">
    <property type="entry name" value="CYSTEINE-RICH MOTOR NEURON 1 PROTEIN-LIKE"/>
    <property type="match status" value="1"/>
</dbReference>
<accession>A0ABD0KGZ9</accession>
<evidence type="ECO:0000256" key="3">
    <source>
        <dbReference type="ARBA" id="ARBA00022729"/>
    </source>
</evidence>
<dbReference type="InterPro" id="IPR000867">
    <property type="entry name" value="IGFBP-like"/>
</dbReference>
<feature type="chain" id="PRO_5044803828" description="IGFBP N-terminal domain-containing protein" evidence="6">
    <location>
        <begin position="29"/>
        <end position="236"/>
    </location>
</feature>
<keyword evidence="3 6" id="KW-0732">Signal</keyword>
<feature type="compositionally biased region" description="Polar residues" evidence="5">
    <location>
        <begin position="179"/>
        <end position="194"/>
    </location>
</feature>
<keyword evidence="9" id="KW-1185">Reference proteome</keyword>
<evidence type="ECO:0000259" key="7">
    <source>
        <dbReference type="PROSITE" id="PS51323"/>
    </source>
</evidence>
<evidence type="ECO:0000256" key="1">
    <source>
        <dbReference type="ARBA" id="ARBA00004613"/>
    </source>
</evidence>
<feature type="domain" description="IGFBP N-terminal" evidence="7">
    <location>
        <begin position="27"/>
        <end position="116"/>
    </location>
</feature>
<dbReference type="PROSITE" id="PS51323">
    <property type="entry name" value="IGFBP_N_2"/>
    <property type="match status" value="1"/>
</dbReference>
<dbReference type="Proteomes" id="UP001519460">
    <property type="component" value="Unassembled WGS sequence"/>
</dbReference>
<evidence type="ECO:0000313" key="9">
    <source>
        <dbReference type="Proteomes" id="UP001519460"/>
    </source>
</evidence>
<sequence>MFEEKAVLKMKLLFVASLLLGLVERFHGLSCGDCDHDNITASCGPPPSCTETALDACGCCPLCAKMAGESCGGPWDSYGTCAKGLTCQPDTTATPVLGAGGYFSENWDPVGTCVDPVAYKLEHSPCMRQLAAFLEFQKSRDKRSAGDSKSKLEKFPEIDLTTPTDLITMLVTETVAAESTQAQETVTAESTQTQMNETPPTTMRTTEAETTTGGREENTTVGCVRKPSCTPDGKTA</sequence>
<organism evidence="8 9">
    <name type="scientific">Batillaria attramentaria</name>
    <dbReference type="NCBI Taxonomy" id="370345"/>
    <lineage>
        <taxon>Eukaryota</taxon>
        <taxon>Metazoa</taxon>
        <taxon>Spiralia</taxon>
        <taxon>Lophotrochozoa</taxon>
        <taxon>Mollusca</taxon>
        <taxon>Gastropoda</taxon>
        <taxon>Caenogastropoda</taxon>
        <taxon>Sorbeoconcha</taxon>
        <taxon>Cerithioidea</taxon>
        <taxon>Batillariidae</taxon>
        <taxon>Batillaria</taxon>
    </lineage>
</organism>
<reference evidence="8 9" key="1">
    <citation type="journal article" date="2023" name="Sci. Data">
        <title>Genome assembly of the Korean intertidal mud-creeper Batillaria attramentaria.</title>
        <authorList>
            <person name="Patra A.K."/>
            <person name="Ho P.T."/>
            <person name="Jun S."/>
            <person name="Lee S.J."/>
            <person name="Kim Y."/>
            <person name="Won Y.J."/>
        </authorList>
    </citation>
    <scope>NUCLEOTIDE SEQUENCE [LARGE SCALE GENOMIC DNA]</scope>
    <source>
        <strain evidence="8">Wonlab-2016</strain>
    </source>
</reference>
<dbReference type="InterPro" id="IPR011390">
    <property type="entry name" value="IGFBP_rP_mac25"/>
</dbReference>
<proteinExistence type="predicted"/>
<gene>
    <name evidence="8" type="ORF">BaRGS_00022422</name>
</gene>
<comment type="subcellular location">
    <subcellularLocation>
        <location evidence="1">Secreted</location>
    </subcellularLocation>
</comment>
<feature type="compositionally biased region" description="Low complexity" evidence="5">
    <location>
        <begin position="195"/>
        <end position="213"/>
    </location>
</feature>
<feature type="signal peptide" evidence="6">
    <location>
        <begin position="1"/>
        <end position="28"/>
    </location>
</feature>
<evidence type="ECO:0000256" key="4">
    <source>
        <dbReference type="ARBA" id="ARBA00023157"/>
    </source>
</evidence>
<dbReference type="EMBL" id="JACVVK020000180">
    <property type="protein sequence ID" value="KAK7486374.1"/>
    <property type="molecule type" value="Genomic_DNA"/>
</dbReference>
<evidence type="ECO:0000256" key="2">
    <source>
        <dbReference type="ARBA" id="ARBA00022525"/>
    </source>
</evidence>
<evidence type="ECO:0000256" key="6">
    <source>
        <dbReference type="SAM" id="SignalP"/>
    </source>
</evidence>
<protein>
    <recommendedName>
        <fullName evidence="7">IGFBP N-terminal domain-containing protein</fullName>
    </recommendedName>
</protein>
<dbReference type="SUPFAM" id="SSF57184">
    <property type="entry name" value="Growth factor receptor domain"/>
    <property type="match status" value="1"/>
</dbReference>
<keyword evidence="2" id="KW-0964">Secreted</keyword>
<dbReference type="InterPro" id="IPR009030">
    <property type="entry name" value="Growth_fac_rcpt_cys_sf"/>
</dbReference>
<evidence type="ECO:0000256" key="5">
    <source>
        <dbReference type="SAM" id="MobiDB-lite"/>
    </source>
</evidence>
<evidence type="ECO:0000313" key="8">
    <source>
        <dbReference type="EMBL" id="KAK7486374.1"/>
    </source>
</evidence>
<dbReference type="AlphaFoldDB" id="A0ABD0KGZ9"/>
<comment type="caution">
    <text evidence="8">The sequence shown here is derived from an EMBL/GenBank/DDBJ whole genome shotgun (WGS) entry which is preliminary data.</text>
</comment>
<dbReference type="PANTHER" id="PTHR14186">
    <property type="entry name" value="INSULIN-LIKE GROWTH FACTOR BINDING PROTEIN-RELATED"/>
    <property type="match status" value="1"/>
</dbReference>
<dbReference type="GO" id="GO:0005576">
    <property type="term" value="C:extracellular region"/>
    <property type="evidence" value="ECO:0007669"/>
    <property type="project" value="UniProtKB-SubCell"/>
</dbReference>
<dbReference type="SMART" id="SM00121">
    <property type="entry name" value="IB"/>
    <property type="match status" value="1"/>
</dbReference>
<dbReference type="Gene3D" id="4.10.40.20">
    <property type="match status" value="1"/>
</dbReference>
<dbReference type="Pfam" id="PF00219">
    <property type="entry name" value="IGFBP"/>
    <property type="match status" value="1"/>
</dbReference>
<feature type="region of interest" description="Disordered" evidence="5">
    <location>
        <begin position="179"/>
        <end position="236"/>
    </location>
</feature>
<keyword evidence="4" id="KW-1015">Disulfide bond</keyword>
<name>A0ABD0KGZ9_9CAEN</name>